<dbReference type="InterPro" id="IPR050817">
    <property type="entry name" value="DjlA_DnaK_co-chaperone"/>
</dbReference>
<dbReference type="Gene3D" id="1.10.3680.10">
    <property type="entry name" value="TerB-like"/>
    <property type="match status" value="1"/>
</dbReference>
<dbReference type="CDD" id="cd07316">
    <property type="entry name" value="terB_like_DjlA"/>
    <property type="match status" value="1"/>
</dbReference>
<dbReference type="SMART" id="SM00271">
    <property type="entry name" value="DnaJ"/>
    <property type="match status" value="1"/>
</dbReference>
<feature type="transmembrane region" description="Helical" evidence="2">
    <location>
        <begin position="12"/>
        <end position="31"/>
    </location>
</feature>
<keyword evidence="1" id="KW-0143">Chaperone</keyword>
<feature type="domain" description="J" evidence="3">
    <location>
        <begin position="201"/>
        <end position="265"/>
    </location>
</feature>
<accession>A0AB38YJ22</accession>
<name>A0AB38YJ22_9GAMM</name>
<dbReference type="CDD" id="cd06257">
    <property type="entry name" value="DnaJ"/>
    <property type="match status" value="1"/>
</dbReference>
<proteinExistence type="predicted"/>
<dbReference type="PROSITE" id="PS50076">
    <property type="entry name" value="DNAJ_2"/>
    <property type="match status" value="1"/>
</dbReference>
<dbReference type="Gene3D" id="1.10.287.110">
    <property type="entry name" value="DnaJ domain"/>
    <property type="match status" value="1"/>
</dbReference>
<dbReference type="SUPFAM" id="SSF46565">
    <property type="entry name" value="Chaperone J-domain"/>
    <property type="match status" value="1"/>
</dbReference>
<dbReference type="InterPro" id="IPR001623">
    <property type="entry name" value="DnaJ_domain"/>
</dbReference>
<keyword evidence="2" id="KW-0472">Membrane</keyword>
<dbReference type="InterPro" id="IPR036869">
    <property type="entry name" value="J_dom_sf"/>
</dbReference>
<gene>
    <name evidence="4" type="primary">djlA</name>
    <name evidence="4" type="ORF">NFC81_04530</name>
</gene>
<dbReference type="NCBIfam" id="NF006948">
    <property type="entry name" value="PRK09430.1"/>
    <property type="match status" value="1"/>
</dbReference>
<keyword evidence="2" id="KW-1133">Transmembrane helix</keyword>
<dbReference type="InterPro" id="IPR029024">
    <property type="entry name" value="TerB-like"/>
</dbReference>
<evidence type="ECO:0000256" key="2">
    <source>
        <dbReference type="SAM" id="Phobius"/>
    </source>
</evidence>
<dbReference type="EMBL" id="CP101717">
    <property type="protein sequence ID" value="WLD59056.1"/>
    <property type="molecule type" value="Genomic_DNA"/>
</dbReference>
<dbReference type="Pfam" id="PF05099">
    <property type="entry name" value="TerB"/>
    <property type="match status" value="1"/>
</dbReference>
<reference evidence="4" key="1">
    <citation type="submission" date="2022-07" db="EMBL/GenBank/DDBJ databases">
        <title>Complete genome sequence of Salinispirillum sp. LH10-3-1 capable of multiple carbohydrate inversion isolated from a soda lake.</title>
        <authorList>
            <person name="Liu J."/>
            <person name="Zhai Y."/>
            <person name="Zhang H."/>
            <person name="Yang H."/>
            <person name="Qu J."/>
            <person name="Li J."/>
        </authorList>
    </citation>
    <scope>NUCLEOTIDE SEQUENCE</scope>
    <source>
        <strain evidence="4">LH 10-3-1</strain>
    </source>
</reference>
<dbReference type="PANTHER" id="PTHR24074">
    <property type="entry name" value="CO-CHAPERONE PROTEIN DJLA"/>
    <property type="match status" value="1"/>
</dbReference>
<dbReference type="PRINTS" id="PR00625">
    <property type="entry name" value="JDOMAIN"/>
</dbReference>
<evidence type="ECO:0000259" key="3">
    <source>
        <dbReference type="PROSITE" id="PS50076"/>
    </source>
</evidence>
<sequence length="268" mass="30215">MWWGKALGAMIGLYRGGPFGMLLGMVVGHGIDQLLARMLRRSSGPATPQVHSQFFESTFQFMGHMAKAKGRVEEVDIAFARSVMTRIGLTPAQRERAVELFNQGKSPDFDRDEQLRQLTAWLAPHPSLLLLFLETLVQTAYANGRIDPAERVLLQRVCDALSVNRIQFEYIHRRVLAQRAWQTHQQSSAGPRRTQDMTLQEAYDVLGVKASDDDKTIKIAYRRLMSQHHPDKLMSQGLPDSMQKLAKEKVQGIQAAYSAIKVARKNAT</sequence>
<dbReference type="AlphaFoldDB" id="A0AB38YJ22"/>
<evidence type="ECO:0000256" key="1">
    <source>
        <dbReference type="ARBA" id="ARBA00023186"/>
    </source>
</evidence>
<dbReference type="Pfam" id="PF00226">
    <property type="entry name" value="DnaJ"/>
    <property type="match status" value="1"/>
</dbReference>
<dbReference type="RefSeq" id="WP_304996347.1">
    <property type="nucleotide sequence ID" value="NZ_CP101717.1"/>
</dbReference>
<protein>
    <submittedName>
        <fullName evidence="4">Co-chaperone DjlA</fullName>
    </submittedName>
</protein>
<organism evidence="4">
    <name type="scientific">Salinispirillum sp. LH 10-3-1</name>
    <dbReference type="NCBI Taxonomy" id="2952525"/>
    <lineage>
        <taxon>Bacteria</taxon>
        <taxon>Pseudomonadati</taxon>
        <taxon>Pseudomonadota</taxon>
        <taxon>Gammaproteobacteria</taxon>
        <taxon>Oceanospirillales</taxon>
        <taxon>Saccharospirillaceae</taxon>
        <taxon>Salinispirillum</taxon>
    </lineage>
</organism>
<dbReference type="InterPro" id="IPR007791">
    <property type="entry name" value="DjlA_N"/>
</dbReference>
<evidence type="ECO:0000313" key="4">
    <source>
        <dbReference type="EMBL" id="WLD59056.1"/>
    </source>
</evidence>
<dbReference type="SUPFAM" id="SSF158682">
    <property type="entry name" value="TerB-like"/>
    <property type="match status" value="1"/>
</dbReference>
<keyword evidence="2" id="KW-0812">Transmembrane</keyword>